<feature type="region of interest" description="Disordered" evidence="1">
    <location>
        <begin position="284"/>
        <end position="334"/>
    </location>
</feature>
<sequence>MRKILCFFALFFYMLWPLRAQQTTDSGGSTLVTDFESGYSFDALHSHSGRGALRVKAGVHSLSNIRLVYKKGASLSIEAFGHFASSFGTLTGKQWADMTIITTGTRLPGTVIAGEVSKVVSSANPVPALVTAAVTAGKYYHNQKVPDAAMQVSYFTNDNKLVHSEYIELTNKARNNWQPLVSRYKPIEDGYAQVSFLNSSPKITYFDDLTATGIDKVERVSFQSNQLVSVKTVMPVKVKNGVNAKETIGVDSSHVISDGAVPNGVPQEPIDGGELPPVVVTPDDGSPGPAVPTTPTNPTIPFPVIPGSGGSDGGGGGSGGGGSTPGTSPNSGLPANPVVNQVYTISKPDGTKVKYQYVCTGASCVWKIVEVSLPQATVIANSNNYNWLPRIPTNGVTILTPAADFAYTYSTATSSWTGLPVPTSENVRDETNNPCVSRIIKQIFASKGNIFSDILNKTFGSTAKADLVIFFDPTMQSPGGTTTFQGNPVDRINISVNPKLIAAGASQEALAATILHELFHAYWDYERLVNKNTTVPATEDAQHDQIADTERTKIQAMLVALFPGMNVDMAEALSWAGLERRPAFSKLTIQKQSNIKLINSQEHAELGFTPQGTKCP</sequence>
<name>A0ABT7CX03_9BACT</name>
<accession>A0ABT7CX03</accession>
<feature type="compositionally biased region" description="Gly residues" evidence="1">
    <location>
        <begin position="307"/>
        <end position="324"/>
    </location>
</feature>
<dbReference type="EMBL" id="JASJOT010000043">
    <property type="protein sequence ID" value="MDJ1498300.1"/>
    <property type="molecule type" value="Genomic_DNA"/>
</dbReference>
<evidence type="ECO:0000313" key="4">
    <source>
        <dbReference type="Proteomes" id="UP001228581"/>
    </source>
</evidence>
<comment type="caution">
    <text evidence="3">The sequence shown here is derived from an EMBL/GenBank/DDBJ whole genome shotgun (WGS) entry which is preliminary data.</text>
</comment>
<dbReference type="RefSeq" id="WP_314004616.1">
    <property type="nucleotide sequence ID" value="NZ_JASJOT010000043.1"/>
</dbReference>
<keyword evidence="4" id="KW-1185">Reference proteome</keyword>
<evidence type="ECO:0000313" key="3">
    <source>
        <dbReference type="EMBL" id="MDJ1498300.1"/>
    </source>
</evidence>
<feature type="compositionally biased region" description="Low complexity" evidence="1">
    <location>
        <begin position="287"/>
        <end position="297"/>
    </location>
</feature>
<gene>
    <name evidence="3" type="ORF">QNI19_35525</name>
</gene>
<evidence type="ECO:0000256" key="2">
    <source>
        <dbReference type="SAM" id="SignalP"/>
    </source>
</evidence>
<feature type="signal peptide" evidence="2">
    <location>
        <begin position="1"/>
        <end position="20"/>
    </location>
</feature>
<reference evidence="3 4" key="1">
    <citation type="submission" date="2023-05" db="EMBL/GenBank/DDBJ databases">
        <authorList>
            <person name="Zhang X."/>
        </authorList>
    </citation>
    <scope>NUCLEOTIDE SEQUENCE [LARGE SCALE GENOMIC DNA]</scope>
    <source>
        <strain evidence="3 4">DM2B3-1</strain>
    </source>
</reference>
<feature type="chain" id="PRO_5046981156" evidence="2">
    <location>
        <begin position="21"/>
        <end position="616"/>
    </location>
</feature>
<protein>
    <submittedName>
        <fullName evidence="3">Uncharacterized protein</fullName>
    </submittedName>
</protein>
<dbReference type="Proteomes" id="UP001228581">
    <property type="component" value="Unassembled WGS sequence"/>
</dbReference>
<keyword evidence="2" id="KW-0732">Signal</keyword>
<evidence type="ECO:0000256" key="1">
    <source>
        <dbReference type="SAM" id="MobiDB-lite"/>
    </source>
</evidence>
<proteinExistence type="predicted"/>
<organism evidence="3 4">
    <name type="scientific">Xanthocytophaga flava</name>
    <dbReference type="NCBI Taxonomy" id="3048013"/>
    <lineage>
        <taxon>Bacteria</taxon>
        <taxon>Pseudomonadati</taxon>
        <taxon>Bacteroidota</taxon>
        <taxon>Cytophagia</taxon>
        <taxon>Cytophagales</taxon>
        <taxon>Rhodocytophagaceae</taxon>
        <taxon>Xanthocytophaga</taxon>
    </lineage>
</organism>